<dbReference type="HOGENOM" id="CLU_1508002_0_0_11"/>
<dbReference type="OrthoDB" id="4829970at2"/>
<dbReference type="STRING" id="593907.Celgi_2297"/>
<evidence type="ECO:0000313" key="4">
    <source>
        <dbReference type="EMBL" id="AEI12797.1"/>
    </source>
</evidence>
<accession>F8A139</accession>
<feature type="compositionally biased region" description="Basic and acidic residues" evidence="2">
    <location>
        <begin position="133"/>
        <end position="155"/>
    </location>
</feature>
<name>F8A139_CELGA</name>
<sequence precursor="true">MRRLRTTLAAFGLAIALLGASGCGSTTELAAERGRTLQASVLAVTQAAAQGHWREASTLLASTRALLDAGVEQGEVSAVRYRAIDAALDDVEAELAAARQRAAAAKAAAAVKETAPADDATPTQQTTTQPVVQEKDAPAKPDDQPKKPKKPKDPGKAVPPDKPSGGKGKKAPRHASRG</sequence>
<dbReference type="RefSeq" id="WP_013884315.1">
    <property type="nucleotide sequence ID" value="NC_015671.1"/>
</dbReference>
<keyword evidence="5" id="KW-1185">Reference proteome</keyword>
<protein>
    <submittedName>
        <fullName evidence="4">Mucin-associated surface protein</fullName>
    </submittedName>
</protein>
<dbReference type="KEGG" id="cga:Celgi_2297"/>
<organism evidence="4 5">
    <name type="scientific">Cellulomonas gilvus (strain ATCC 13127 / NRRL B-14078)</name>
    <name type="common">Cellvibrio gilvus</name>
    <dbReference type="NCBI Taxonomy" id="593907"/>
    <lineage>
        <taxon>Bacteria</taxon>
        <taxon>Bacillati</taxon>
        <taxon>Actinomycetota</taxon>
        <taxon>Actinomycetes</taxon>
        <taxon>Micrococcales</taxon>
        <taxon>Cellulomonadaceae</taxon>
        <taxon>Cellulomonas</taxon>
    </lineage>
</organism>
<dbReference type="AlphaFoldDB" id="F8A139"/>
<feature type="compositionally biased region" description="Low complexity" evidence="2">
    <location>
        <begin position="113"/>
        <end position="130"/>
    </location>
</feature>
<evidence type="ECO:0000256" key="1">
    <source>
        <dbReference type="SAM" id="Coils"/>
    </source>
</evidence>
<feature type="coiled-coil region" evidence="1">
    <location>
        <begin position="81"/>
        <end position="108"/>
    </location>
</feature>
<gene>
    <name evidence="4" type="ordered locus">Celgi_2297</name>
</gene>
<feature type="compositionally biased region" description="Basic residues" evidence="2">
    <location>
        <begin position="167"/>
        <end position="178"/>
    </location>
</feature>
<keyword evidence="3" id="KW-0732">Signal</keyword>
<dbReference type="Proteomes" id="UP000000485">
    <property type="component" value="Chromosome"/>
</dbReference>
<proteinExistence type="predicted"/>
<feature type="chain" id="PRO_5003373405" evidence="3">
    <location>
        <begin position="31"/>
        <end position="178"/>
    </location>
</feature>
<keyword evidence="1" id="KW-0175">Coiled coil</keyword>
<evidence type="ECO:0000313" key="5">
    <source>
        <dbReference type="Proteomes" id="UP000000485"/>
    </source>
</evidence>
<reference evidence="5" key="1">
    <citation type="submission" date="2011-04" db="EMBL/GenBank/DDBJ databases">
        <title>Complete sequence of Cellvibrio gilvus ATCC 13127.</title>
        <authorList>
            <person name="Lucas S."/>
            <person name="Han J."/>
            <person name="Lapidus A."/>
            <person name="Cheng J.-F."/>
            <person name="Goodwin L."/>
            <person name="Pitluck S."/>
            <person name="Peters L."/>
            <person name="Munk A."/>
            <person name="Detter J.C."/>
            <person name="Han C."/>
            <person name="Tapia R."/>
            <person name="Land M."/>
            <person name="Hauser L."/>
            <person name="Kyrpides N."/>
            <person name="Ivanova N."/>
            <person name="Ovchinnikova G."/>
            <person name="Pagani I."/>
            <person name="Mead D."/>
            <person name="Brumm P."/>
            <person name="Woyke T."/>
        </authorList>
    </citation>
    <scope>NUCLEOTIDE SEQUENCE [LARGE SCALE GENOMIC DNA]</scope>
    <source>
        <strain evidence="5">ATCC 13127 / NRRL B-14078</strain>
    </source>
</reference>
<feature type="region of interest" description="Disordered" evidence="2">
    <location>
        <begin position="113"/>
        <end position="178"/>
    </location>
</feature>
<dbReference type="EMBL" id="CP002665">
    <property type="protein sequence ID" value="AEI12797.1"/>
    <property type="molecule type" value="Genomic_DNA"/>
</dbReference>
<feature type="signal peptide" evidence="3">
    <location>
        <begin position="1"/>
        <end position="30"/>
    </location>
</feature>
<evidence type="ECO:0000256" key="3">
    <source>
        <dbReference type="SAM" id="SignalP"/>
    </source>
</evidence>
<evidence type="ECO:0000256" key="2">
    <source>
        <dbReference type="SAM" id="MobiDB-lite"/>
    </source>
</evidence>
<dbReference type="PROSITE" id="PS51257">
    <property type="entry name" value="PROKAR_LIPOPROTEIN"/>
    <property type="match status" value="1"/>
</dbReference>